<protein>
    <submittedName>
        <fullName evidence="1">Uncharacterized protein</fullName>
    </submittedName>
</protein>
<gene>
    <name evidence="1" type="ORF">EVAR_4908_1</name>
</gene>
<evidence type="ECO:0000313" key="2">
    <source>
        <dbReference type="Proteomes" id="UP000299102"/>
    </source>
</evidence>
<accession>A0A4C1Y168</accession>
<reference evidence="1 2" key="1">
    <citation type="journal article" date="2019" name="Commun. Biol.">
        <title>The bagworm genome reveals a unique fibroin gene that provides high tensile strength.</title>
        <authorList>
            <person name="Kono N."/>
            <person name="Nakamura H."/>
            <person name="Ohtoshi R."/>
            <person name="Tomita M."/>
            <person name="Numata K."/>
            <person name="Arakawa K."/>
        </authorList>
    </citation>
    <scope>NUCLEOTIDE SEQUENCE [LARGE SCALE GENOMIC DNA]</scope>
</reference>
<keyword evidence="2" id="KW-1185">Reference proteome</keyword>
<comment type="caution">
    <text evidence="1">The sequence shown here is derived from an EMBL/GenBank/DDBJ whole genome shotgun (WGS) entry which is preliminary data.</text>
</comment>
<dbReference type="AlphaFoldDB" id="A0A4C1Y168"/>
<organism evidence="1 2">
    <name type="scientific">Eumeta variegata</name>
    <name type="common">Bagworm moth</name>
    <name type="synonym">Eumeta japonica</name>
    <dbReference type="NCBI Taxonomy" id="151549"/>
    <lineage>
        <taxon>Eukaryota</taxon>
        <taxon>Metazoa</taxon>
        <taxon>Ecdysozoa</taxon>
        <taxon>Arthropoda</taxon>
        <taxon>Hexapoda</taxon>
        <taxon>Insecta</taxon>
        <taxon>Pterygota</taxon>
        <taxon>Neoptera</taxon>
        <taxon>Endopterygota</taxon>
        <taxon>Lepidoptera</taxon>
        <taxon>Glossata</taxon>
        <taxon>Ditrysia</taxon>
        <taxon>Tineoidea</taxon>
        <taxon>Psychidae</taxon>
        <taxon>Oiketicinae</taxon>
        <taxon>Eumeta</taxon>
    </lineage>
</organism>
<dbReference type="EMBL" id="BGZK01001007">
    <property type="protein sequence ID" value="GBP68309.1"/>
    <property type="molecule type" value="Genomic_DNA"/>
</dbReference>
<evidence type="ECO:0000313" key="1">
    <source>
        <dbReference type="EMBL" id="GBP68309.1"/>
    </source>
</evidence>
<dbReference type="Proteomes" id="UP000299102">
    <property type="component" value="Unassembled WGS sequence"/>
</dbReference>
<proteinExistence type="predicted"/>
<name>A0A4C1Y168_EUMVA</name>
<dbReference type="OrthoDB" id="424543at2759"/>
<sequence length="135" mass="15857">MLHWSSHPERMNESRLTEQIYRAYLCDGKIDKGYPRKSYADRTDGMSLYYCCLRFSWLDNGSDDNILPLPQVDSRARRMLVPIELLHRDSSGKRGGGELSYFYGHTNKKLKLPLDFELGMIPLRLYRKELLKIIL</sequence>